<dbReference type="InterPro" id="IPR055308">
    <property type="entry name" value="TEX47-like"/>
</dbReference>
<proteinExistence type="predicted"/>
<sequence>MAASQKVNITFSDDLEEEEDGVTMLDVVWGQLREKVVLKQLIVIARCKQDLADKEELGAHYENMIFRLSKQHKWDHITGLLLIYPLYMLHIIEAPRDILTFILRNFKVEQEQPEGASLEAKIAFVTQKLQSRLFQQWSYKLSLFLDFFQARGDAVQGKADGDKTTEILVCDVLSSLQKLGAQLDLQKKVLPGSVLDKNPHLIVPQRVLEKLLGREELLTPEQYLLMYNSPLNIKIEFGETMSRSFLSTI</sequence>
<organism evidence="1 2">
    <name type="scientific">Oryzias melastigma</name>
    <name type="common">Marine medaka</name>
    <dbReference type="NCBI Taxonomy" id="30732"/>
    <lineage>
        <taxon>Eukaryota</taxon>
        <taxon>Metazoa</taxon>
        <taxon>Chordata</taxon>
        <taxon>Craniata</taxon>
        <taxon>Vertebrata</taxon>
        <taxon>Euteleostomi</taxon>
        <taxon>Actinopterygii</taxon>
        <taxon>Neopterygii</taxon>
        <taxon>Teleostei</taxon>
        <taxon>Neoteleostei</taxon>
        <taxon>Acanthomorphata</taxon>
        <taxon>Ovalentaria</taxon>
        <taxon>Atherinomorphae</taxon>
        <taxon>Beloniformes</taxon>
        <taxon>Adrianichthyidae</taxon>
        <taxon>Oryziinae</taxon>
        <taxon>Oryzias</taxon>
    </lineage>
</organism>
<dbReference type="EMBL" id="WKFB01000311">
    <property type="protein sequence ID" value="KAF6727174.1"/>
    <property type="molecule type" value="Genomic_DNA"/>
</dbReference>
<dbReference type="Pfam" id="PF24787">
    <property type="entry name" value="TEX47"/>
    <property type="match status" value="1"/>
</dbReference>
<reference evidence="1" key="1">
    <citation type="journal article" name="BMC Genomics">
        <title>Long-read sequencing and de novo genome assembly of marine medaka (Oryzias melastigma).</title>
        <authorList>
            <person name="Liang P."/>
            <person name="Saqib H.S.A."/>
            <person name="Ni X."/>
            <person name="Shen Y."/>
        </authorList>
    </citation>
    <scope>NUCLEOTIDE SEQUENCE</scope>
    <source>
        <strain evidence="1">Bigg-433</strain>
    </source>
</reference>
<protein>
    <recommendedName>
        <fullName evidence="3">BLUF domain-containing protein</fullName>
    </recommendedName>
</protein>
<accession>A0A834CDJ1</accession>
<dbReference type="PANTHER" id="PTHR34035">
    <property type="entry name" value="TESTIS-EXPRESSED PROTEIN 47"/>
    <property type="match status" value="1"/>
</dbReference>
<evidence type="ECO:0000313" key="2">
    <source>
        <dbReference type="Proteomes" id="UP000646548"/>
    </source>
</evidence>
<evidence type="ECO:0008006" key="3">
    <source>
        <dbReference type="Google" id="ProtNLM"/>
    </source>
</evidence>
<dbReference type="PANTHER" id="PTHR34035:SF1">
    <property type="entry name" value="TESTIS-EXPRESSED PROTEIN 47"/>
    <property type="match status" value="1"/>
</dbReference>
<dbReference type="AlphaFoldDB" id="A0A834CDJ1"/>
<dbReference type="Proteomes" id="UP000646548">
    <property type="component" value="Unassembled WGS sequence"/>
</dbReference>
<evidence type="ECO:0000313" key="1">
    <source>
        <dbReference type="EMBL" id="KAF6727174.1"/>
    </source>
</evidence>
<name>A0A834CDJ1_ORYME</name>
<gene>
    <name evidence="1" type="ORF">FQA47_011628</name>
</gene>
<comment type="caution">
    <text evidence="1">The sequence shown here is derived from an EMBL/GenBank/DDBJ whole genome shotgun (WGS) entry which is preliminary data.</text>
</comment>